<organism evidence="3 4">
    <name type="scientific">Pseudothauera nasutitermitis</name>
    <dbReference type="NCBI Taxonomy" id="2565930"/>
    <lineage>
        <taxon>Bacteria</taxon>
        <taxon>Pseudomonadati</taxon>
        <taxon>Pseudomonadota</taxon>
        <taxon>Betaproteobacteria</taxon>
        <taxon>Rhodocyclales</taxon>
        <taxon>Zoogloeaceae</taxon>
        <taxon>Pseudothauera</taxon>
    </lineage>
</organism>
<accession>A0A4V3WC71</accession>
<protein>
    <recommendedName>
        <fullName evidence="2">Signal transduction histidine kinase internal region domain-containing protein</fullName>
    </recommendedName>
</protein>
<evidence type="ECO:0000259" key="2">
    <source>
        <dbReference type="Pfam" id="PF06580"/>
    </source>
</evidence>
<evidence type="ECO:0000313" key="4">
    <source>
        <dbReference type="Proteomes" id="UP000308430"/>
    </source>
</evidence>
<feature type="transmembrane region" description="Helical" evidence="1">
    <location>
        <begin position="204"/>
        <end position="224"/>
    </location>
</feature>
<dbReference type="EMBL" id="SSOC01000003">
    <property type="protein sequence ID" value="THF65895.1"/>
    <property type="molecule type" value="Genomic_DNA"/>
</dbReference>
<dbReference type="OrthoDB" id="2514702at2"/>
<dbReference type="InterPro" id="IPR010559">
    <property type="entry name" value="Sig_transdc_His_kin_internal"/>
</dbReference>
<proteinExistence type="predicted"/>
<comment type="caution">
    <text evidence="3">The sequence shown here is derived from an EMBL/GenBank/DDBJ whole genome shotgun (WGS) entry which is preliminary data.</text>
</comment>
<dbReference type="Gene3D" id="3.30.565.10">
    <property type="entry name" value="Histidine kinase-like ATPase, C-terminal domain"/>
    <property type="match status" value="1"/>
</dbReference>
<keyword evidence="1" id="KW-1133">Transmembrane helix</keyword>
<reference evidence="3 4" key="1">
    <citation type="submission" date="2019-04" db="EMBL/GenBank/DDBJ databases">
        <title>Azoarcus nasutitermitis sp. nov. isolated from termite nest.</title>
        <authorList>
            <person name="Lin S.-Y."/>
            <person name="Hameed A."/>
            <person name="Hsu Y.-H."/>
            <person name="Young C.-C."/>
        </authorList>
    </citation>
    <scope>NUCLEOTIDE SEQUENCE [LARGE SCALE GENOMIC DNA]</scope>
    <source>
        <strain evidence="3 4">CC-YHH838</strain>
    </source>
</reference>
<gene>
    <name evidence="3" type="ORF">E6C76_10175</name>
</gene>
<dbReference type="Proteomes" id="UP000308430">
    <property type="component" value="Unassembled WGS sequence"/>
</dbReference>
<evidence type="ECO:0000256" key="1">
    <source>
        <dbReference type="SAM" id="Phobius"/>
    </source>
</evidence>
<feature type="transmembrane region" description="Helical" evidence="1">
    <location>
        <begin position="170"/>
        <end position="192"/>
    </location>
</feature>
<dbReference type="GO" id="GO:0000155">
    <property type="term" value="F:phosphorelay sensor kinase activity"/>
    <property type="evidence" value="ECO:0007669"/>
    <property type="project" value="InterPro"/>
</dbReference>
<dbReference type="InterPro" id="IPR036890">
    <property type="entry name" value="HATPase_C_sf"/>
</dbReference>
<name>A0A4V3WC71_9RHOO</name>
<feature type="domain" description="Signal transduction histidine kinase internal region" evidence="2">
    <location>
        <begin position="273"/>
        <end position="350"/>
    </location>
</feature>
<dbReference type="PANTHER" id="PTHR34220">
    <property type="entry name" value="SENSOR HISTIDINE KINASE YPDA"/>
    <property type="match status" value="1"/>
</dbReference>
<dbReference type="AlphaFoldDB" id="A0A4V3WC71"/>
<dbReference type="InterPro" id="IPR050640">
    <property type="entry name" value="Bact_2-comp_sensor_kinase"/>
</dbReference>
<feature type="transmembrane region" description="Helical" evidence="1">
    <location>
        <begin position="137"/>
        <end position="158"/>
    </location>
</feature>
<dbReference type="GO" id="GO:0016020">
    <property type="term" value="C:membrane"/>
    <property type="evidence" value="ECO:0007669"/>
    <property type="project" value="InterPro"/>
</dbReference>
<keyword evidence="1" id="KW-0472">Membrane</keyword>
<dbReference type="SUPFAM" id="SSF55874">
    <property type="entry name" value="ATPase domain of HSP90 chaperone/DNA topoisomerase II/histidine kinase"/>
    <property type="match status" value="1"/>
</dbReference>
<keyword evidence="1" id="KW-0812">Transmembrane</keyword>
<feature type="transmembrane region" description="Helical" evidence="1">
    <location>
        <begin position="244"/>
        <end position="264"/>
    </location>
</feature>
<keyword evidence="4" id="KW-1185">Reference proteome</keyword>
<evidence type="ECO:0000313" key="3">
    <source>
        <dbReference type="EMBL" id="THF65895.1"/>
    </source>
</evidence>
<sequence length="465" mass="50152">MGTAVSPTTHAPESAMQKRVVALRRMASLLAKCSAATSSLVDALSRLRATMPWKDGTAIAARMASTTSVTISSMSVKPRIPVCAGQQKSMGLADIAVRSTMAFGWNLTHRAKPEQANMDGRSFFSDRRQAVIWQRGCRVEGLLLCIALGIGVAALLAVAPGAPGNRLERFGLFGFFALWVVLPWYLVSCALLRTWRVHPALKAGTALLILFAWSLSVGAATFALIEPLGLIDTTFQQFLGDVAILGVILVAILFLVGWQAAWLWHWRLRSSAAEAQALGARLQPHFLFNSLNGISELVATDAARAESMIEALSRMLRAHLDSGSIVLLSQELALVRDYLALESMRLGDRLQVAWKVAGGLPDPAVPSFCVQTLVENAVRHGVAHMPNGGELRIELSTDSRQLHVEIDNDLPEHGADRVAQGAVGIGLPSARARLAEFFGTTATLETRQADGRFLARLSLPLAKDK</sequence>
<dbReference type="PANTHER" id="PTHR34220:SF7">
    <property type="entry name" value="SENSOR HISTIDINE KINASE YPDA"/>
    <property type="match status" value="1"/>
</dbReference>
<dbReference type="Pfam" id="PF06580">
    <property type="entry name" value="His_kinase"/>
    <property type="match status" value="1"/>
</dbReference>